<reference evidence="7 8" key="1">
    <citation type="submission" date="2019-02" db="EMBL/GenBank/DDBJ databases">
        <title>WGS of Pseudoxanthomonas species novum from clinical isolates.</title>
        <authorList>
            <person name="Bernier A.-M."/>
            <person name="Bernard K."/>
            <person name="Vachon A."/>
        </authorList>
    </citation>
    <scope>NUCLEOTIDE SEQUENCE [LARGE SCALE GENOMIC DNA]</scope>
    <source>
        <strain evidence="7 8">NML171200</strain>
    </source>
</reference>
<comment type="subcellular location">
    <subcellularLocation>
        <location evidence="1">Membrane</location>
    </subcellularLocation>
</comment>
<name>A0A4V6MKQ2_9GAMM</name>
<sequence length="137" mass="14239">MSTIPPPPGPPMPPSDPPPYTPPPYTPPPQAAAPGPVPNHLVWAILATVFSLCLCCGIPGLITGIVAIVFAAKVNSLLAAGDFAGAQRASRTAKTWCIVTTVFAVIGIAVMIYNFASGHAMANYELMMQQIRAQAGQ</sequence>
<gene>
    <name evidence="7" type="ORF">EA660_05870</name>
</gene>
<dbReference type="Pfam" id="PF04505">
    <property type="entry name" value="CD225"/>
    <property type="match status" value="1"/>
</dbReference>
<evidence type="ECO:0000256" key="2">
    <source>
        <dbReference type="ARBA" id="ARBA00022692"/>
    </source>
</evidence>
<dbReference type="InterPro" id="IPR007593">
    <property type="entry name" value="CD225/Dispanin_fam"/>
</dbReference>
<evidence type="ECO:0000256" key="3">
    <source>
        <dbReference type="ARBA" id="ARBA00022989"/>
    </source>
</evidence>
<evidence type="ECO:0000256" key="4">
    <source>
        <dbReference type="ARBA" id="ARBA00023136"/>
    </source>
</evidence>
<proteinExistence type="predicted"/>
<dbReference type="EMBL" id="SHMC01000002">
    <property type="protein sequence ID" value="TAA26742.1"/>
    <property type="molecule type" value="Genomic_DNA"/>
</dbReference>
<dbReference type="OrthoDB" id="6024442at2"/>
<evidence type="ECO:0000313" key="7">
    <source>
        <dbReference type="EMBL" id="TAA26742.1"/>
    </source>
</evidence>
<dbReference type="InterPro" id="IPR051423">
    <property type="entry name" value="CD225/Dispanin"/>
</dbReference>
<comment type="caution">
    <text evidence="7">The sequence shown here is derived from an EMBL/GenBank/DDBJ whole genome shotgun (WGS) entry which is preliminary data.</text>
</comment>
<organism evidence="7 8">
    <name type="scientific">Pseudoxanthomonas winnipegensis</name>
    <dbReference type="NCBI Taxonomy" id="2480810"/>
    <lineage>
        <taxon>Bacteria</taxon>
        <taxon>Pseudomonadati</taxon>
        <taxon>Pseudomonadota</taxon>
        <taxon>Gammaproteobacteria</taxon>
        <taxon>Lysobacterales</taxon>
        <taxon>Lysobacteraceae</taxon>
        <taxon>Pseudoxanthomonas</taxon>
    </lineage>
</organism>
<evidence type="ECO:0000313" key="8">
    <source>
        <dbReference type="Proteomes" id="UP000292627"/>
    </source>
</evidence>
<evidence type="ECO:0000256" key="1">
    <source>
        <dbReference type="ARBA" id="ARBA00004370"/>
    </source>
</evidence>
<dbReference type="PANTHER" id="PTHR14948">
    <property type="entry name" value="NG5"/>
    <property type="match status" value="1"/>
</dbReference>
<dbReference type="GO" id="GO:0016020">
    <property type="term" value="C:membrane"/>
    <property type="evidence" value="ECO:0007669"/>
    <property type="project" value="UniProtKB-SubCell"/>
</dbReference>
<evidence type="ECO:0000256" key="6">
    <source>
        <dbReference type="SAM" id="Phobius"/>
    </source>
</evidence>
<keyword evidence="4 6" id="KW-0472">Membrane</keyword>
<evidence type="ECO:0000256" key="5">
    <source>
        <dbReference type="SAM" id="MobiDB-lite"/>
    </source>
</evidence>
<dbReference type="Proteomes" id="UP000292627">
    <property type="component" value="Unassembled WGS sequence"/>
</dbReference>
<accession>A0A4V6MKQ2</accession>
<dbReference type="AlphaFoldDB" id="A0A4V6MKQ2"/>
<feature type="transmembrane region" description="Helical" evidence="6">
    <location>
        <begin position="93"/>
        <end position="116"/>
    </location>
</feature>
<keyword evidence="2 6" id="KW-0812">Transmembrane</keyword>
<dbReference type="PANTHER" id="PTHR14948:SF44">
    <property type="entry name" value="PROLINE-RICH TRANSMEMBRANE PROTEIN 1-LIKE"/>
    <property type="match status" value="1"/>
</dbReference>
<keyword evidence="3 6" id="KW-1133">Transmembrane helix</keyword>
<feature type="region of interest" description="Disordered" evidence="5">
    <location>
        <begin position="1"/>
        <end position="33"/>
    </location>
</feature>
<feature type="transmembrane region" description="Helical" evidence="6">
    <location>
        <begin position="41"/>
        <end position="72"/>
    </location>
</feature>
<protein>
    <submittedName>
        <fullName evidence="7">CD225/dispanin family protein</fullName>
    </submittedName>
</protein>